<proteinExistence type="predicted"/>
<keyword evidence="2" id="KW-1185">Reference proteome</keyword>
<organism evidence="1 2">
    <name type="scientific">Vigna unguiculata</name>
    <name type="common">Cowpea</name>
    <dbReference type="NCBI Taxonomy" id="3917"/>
    <lineage>
        <taxon>Eukaryota</taxon>
        <taxon>Viridiplantae</taxon>
        <taxon>Streptophyta</taxon>
        <taxon>Embryophyta</taxon>
        <taxon>Tracheophyta</taxon>
        <taxon>Spermatophyta</taxon>
        <taxon>Magnoliopsida</taxon>
        <taxon>eudicotyledons</taxon>
        <taxon>Gunneridae</taxon>
        <taxon>Pentapetalae</taxon>
        <taxon>rosids</taxon>
        <taxon>fabids</taxon>
        <taxon>Fabales</taxon>
        <taxon>Fabaceae</taxon>
        <taxon>Papilionoideae</taxon>
        <taxon>50 kb inversion clade</taxon>
        <taxon>NPAAA clade</taxon>
        <taxon>indigoferoid/millettioid clade</taxon>
        <taxon>Phaseoleae</taxon>
        <taxon>Vigna</taxon>
    </lineage>
</organism>
<reference evidence="1 2" key="1">
    <citation type="submission" date="2019-04" db="EMBL/GenBank/DDBJ databases">
        <title>An improved genome assembly and genetic linkage map for asparagus bean, Vigna unguiculata ssp. sesquipedialis.</title>
        <authorList>
            <person name="Xia Q."/>
            <person name="Zhang R."/>
            <person name="Dong Y."/>
        </authorList>
    </citation>
    <scope>NUCLEOTIDE SEQUENCE [LARGE SCALE GENOMIC DNA]</scope>
    <source>
        <tissue evidence="1">Leaf</tissue>
    </source>
</reference>
<dbReference type="AlphaFoldDB" id="A0A4D6KVE0"/>
<dbReference type="GO" id="GO:0003677">
    <property type="term" value="F:DNA binding"/>
    <property type="evidence" value="ECO:0007669"/>
    <property type="project" value="UniProtKB-KW"/>
</dbReference>
<gene>
    <name evidence="1" type="ORF">DEO72_LG2g676</name>
</gene>
<name>A0A4D6KVE0_VIGUN</name>
<protein>
    <submittedName>
        <fullName evidence="1">Uncharacterized protein</fullName>
    </submittedName>
</protein>
<evidence type="ECO:0000313" key="2">
    <source>
        <dbReference type="Proteomes" id="UP000501690"/>
    </source>
</evidence>
<sequence>MKSSCSRVRHRTSCEYGRQCSHWFRYCCLASRSINPPLCPTPTLRSPTILNGFVISLSGQQGQIVGGMVASGLIAARTMFVIVASFNNPNLCVREQFKQFLAAYEVCGGK</sequence>
<dbReference type="Proteomes" id="UP000501690">
    <property type="component" value="Linkage Group LG2"/>
</dbReference>
<dbReference type="EMBL" id="CP039346">
    <property type="protein sequence ID" value="QCD80355.1"/>
    <property type="molecule type" value="Genomic_DNA"/>
</dbReference>
<accession>A0A4D6KVE0</accession>
<dbReference type="SUPFAM" id="SSF117856">
    <property type="entry name" value="AF0104/ALDC/Ptd012-like"/>
    <property type="match status" value="1"/>
</dbReference>
<evidence type="ECO:0000313" key="1">
    <source>
        <dbReference type="EMBL" id="QCD80355.1"/>
    </source>
</evidence>